<dbReference type="CDD" id="cd00293">
    <property type="entry name" value="USP-like"/>
    <property type="match status" value="1"/>
</dbReference>
<feature type="domain" description="UspA" evidence="2">
    <location>
        <begin position="10"/>
        <end position="134"/>
    </location>
</feature>
<dbReference type="PANTHER" id="PTHR46268:SF6">
    <property type="entry name" value="UNIVERSAL STRESS PROTEIN UP12"/>
    <property type="match status" value="1"/>
</dbReference>
<reference evidence="3" key="1">
    <citation type="journal article" date="2014" name="Int. J. Syst. Evol. Microbiol.">
        <title>Complete genome sequence of Corynebacterium casei LMG S-19264T (=DSM 44701T), isolated from a smear-ripened cheese.</title>
        <authorList>
            <consortium name="US DOE Joint Genome Institute (JGI-PGF)"/>
            <person name="Walter F."/>
            <person name="Albersmeier A."/>
            <person name="Kalinowski J."/>
            <person name="Ruckert C."/>
        </authorList>
    </citation>
    <scope>NUCLEOTIDE SEQUENCE</scope>
    <source>
        <strain evidence="3">JCM 14359</strain>
    </source>
</reference>
<organism evidence="3 4">
    <name type="scientific">Halobellus salinus</name>
    <dbReference type="NCBI Taxonomy" id="931585"/>
    <lineage>
        <taxon>Archaea</taxon>
        <taxon>Methanobacteriati</taxon>
        <taxon>Methanobacteriota</taxon>
        <taxon>Stenosarchaea group</taxon>
        <taxon>Halobacteria</taxon>
        <taxon>Halobacteriales</taxon>
        <taxon>Haloferacaceae</taxon>
        <taxon>Halobellus</taxon>
    </lineage>
</organism>
<dbReference type="InterPro" id="IPR006016">
    <property type="entry name" value="UspA"/>
</dbReference>
<proteinExistence type="inferred from homology"/>
<gene>
    <name evidence="3" type="ORF">GCM10008995_11450</name>
</gene>
<keyword evidence="4" id="KW-1185">Reference proteome</keyword>
<dbReference type="Pfam" id="PF00582">
    <property type="entry name" value="Usp"/>
    <property type="match status" value="1"/>
</dbReference>
<evidence type="ECO:0000313" key="4">
    <source>
        <dbReference type="Proteomes" id="UP000653099"/>
    </source>
</evidence>
<dbReference type="AlphaFoldDB" id="A0A830ELS8"/>
<protein>
    <recommendedName>
        <fullName evidence="2">UspA domain-containing protein</fullName>
    </recommendedName>
</protein>
<dbReference type="Gene3D" id="3.40.50.620">
    <property type="entry name" value="HUPs"/>
    <property type="match status" value="1"/>
</dbReference>
<comment type="similarity">
    <text evidence="1">Belongs to the universal stress protein A family.</text>
</comment>
<accession>A0A830ELS8</accession>
<dbReference type="SUPFAM" id="SSF52402">
    <property type="entry name" value="Adenine nucleotide alpha hydrolases-like"/>
    <property type="match status" value="1"/>
</dbReference>
<reference evidence="3" key="2">
    <citation type="submission" date="2020-09" db="EMBL/GenBank/DDBJ databases">
        <authorList>
            <person name="Sun Q."/>
            <person name="Ohkuma M."/>
        </authorList>
    </citation>
    <scope>NUCLEOTIDE SEQUENCE</scope>
    <source>
        <strain evidence="3">JCM 14359</strain>
    </source>
</reference>
<name>A0A830ELS8_9EURY</name>
<evidence type="ECO:0000259" key="2">
    <source>
        <dbReference type="Pfam" id="PF00582"/>
    </source>
</evidence>
<dbReference type="InterPro" id="IPR014729">
    <property type="entry name" value="Rossmann-like_a/b/a_fold"/>
</dbReference>
<comment type="caution">
    <text evidence="3">The sequence shown here is derived from an EMBL/GenBank/DDBJ whole genome shotgun (WGS) entry which is preliminary data.</text>
</comment>
<dbReference type="EMBL" id="BMOC01000005">
    <property type="protein sequence ID" value="GGJ03412.1"/>
    <property type="molecule type" value="Genomic_DNA"/>
</dbReference>
<evidence type="ECO:0000313" key="3">
    <source>
        <dbReference type="EMBL" id="GGJ03412.1"/>
    </source>
</evidence>
<evidence type="ECO:0000256" key="1">
    <source>
        <dbReference type="ARBA" id="ARBA00008791"/>
    </source>
</evidence>
<dbReference type="PANTHER" id="PTHR46268">
    <property type="entry name" value="STRESS RESPONSE PROTEIN NHAX"/>
    <property type="match status" value="1"/>
</dbReference>
<dbReference type="Proteomes" id="UP000653099">
    <property type="component" value="Unassembled WGS sequence"/>
</dbReference>
<sequence length="141" mass="14938">MAQRYRGMVRILLALDDELAQARAQTNAIADIVAVTDTAEVHVLHVFGDNPEGASVHQIEAVREASDRLTELGVEVNLLEGSGNPGDGILRYAEEYDVDQICVGGRKRSPTGKALFGSVTQDVILGTHRPVLVCGSAADGG</sequence>